<dbReference type="InterPro" id="IPR011249">
    <property type="entry name" value="Metalloenz_LuxS/M16"/>
</dbReference>
<dbReference type="GO" id="GO:0046872">
    <property type="term" value="F:metal ion binding"/>
    <property type="evidence" value="ECO:0007669"/>
    <property type="project" value="InterPro"/>
</dbReference>
<gene>
    <name evidence="2" type="ORF">SAMN05444921_113190</name>
</gene>
<dbReference type="Gene3D" id="3.30.830.10">
    <property type="entry name" value="Metalloenzyme, LuxS/M16 peptidase-like"/>
    <property type="match status" value="1"/>
</dbReference>
<feature type="region of interest" description="Disordered" evidence="1">
    <location>
        <begin position="166"/>
        <end position="205"/>
    </location>
</feature>
<reference evidence="3" key="1">
    <citation type="submission" date="2016-10" db="EMBL/GenBank/DDBJ databases">
        <authorList>
            <person name="Varghese N."/>
            <person name="Submissions S."/>
        </authorList>
    </citation>
    <scope>NUCLEOTIDE SEQUENCE [LARGE SCALE GENOMIC DNA]</scope>
    <source>
        <strain evidence="3">CGMCC 4.7042</strain>
    </source>
</reference>
<sequence length="487" mass="53362">MQRTEIDGIAAFWAEGPKPFAGRITFHIGTADETLPQRGLTELVHSLVADALTSPDTAPRVHWGSVVELTDTAFWAEGEPDRVAALLTRVCRTLADPPADALPRVTRRLQATLDCAAPDPAAEHHHIRHGYRGYGRTAFDRPHLAQHTPDDIRTWATRHFVRGNAALSLTGPPPPGLHLPLPDGPRHTRPPQRPTPHVGGHWYEHGHEAGHTLSVSFVMPTTHHRPALTIALDRIAREQHTGDGSLGDLDLRADLTGDGRTLALITATTDEHGAAAAATTLDTTLRTLAQHGPTPQEIDTYRTTGLEDLDNPACTRALVDFTADDHTAGHDHLDLPSLRAFLHTLTPDTVRATLADYPRTALLGMPRHTAPTPDTPLTPLPPLPAGTLTTADEYRPRLRSPLTRRTRLYIGDEGITQWWPDGAVTIPWYGVAGLSTDETGTATLYGENGACITYHPDWYRSGDGIHDRIRWHVPPRLHFRERGGEPI</sequence>
<proteinExistence type="predicted"/>
<protein>
    <recommendedName>
        <fullName evidence="4">Zinc protease</fullName>
    </recommendedName>
</protein>
<evidence type="ECO:0000313" key="3">
    <source>
        <dbReference type="Proteomes" id="UP000199063"/>
    </source>
</evidence>
<keyword evidence="3" id="KW-1185">Reference proteome</keyword>
<evidence type="ECO:0000313" key="2">
    <source>
        <dbReference type="EMBL" id="SDM80537.1"/>
    </source>
</evidence>
<accession>A0A1G9W8C6</accession>
<dbReference type="SUPFAM" id="SSF63411">
    <property type="entry name" value="LuxS/MPP-like metallohydrolase"/>
    <property type="match status" value="1"/>
</dbReference>
<dbReference type="Proteomes" id="UP000199063">
    <property type="component" value="Unassembled WGS sequence"/>
</dbReference>
<dbReference type="AlphaFoldDB" id="A0A1G9W8C6"/>
<dbReference type="EMBL" id="FNHI01000013">
    <property type="protein sequence ID" value="SDM80537.1"/>
    <property type="molecule type" value="Genomic_DNA"/>
</dbReference>
<organism evidence="2 3">
    <name type="scientific">Streptomyces wuyuanensis</name>
    <dbReference type="NCBI Taxonomy" id="1196353"/>
    <lineage>
        <taxon>Bacteria</taxon>
        <taxon>Bacillati</taxon>
        <taxon>Actinomycetota</taxon>
        <taxon>Actinomycetes</taxon>
        <taxon>Kitasatosporales</taxon>
        <taxon>Streptomycetaceae</taxon>
        <taxon>Streptomyces</taxon>
    </lineage>
</organism>
<dbReference type="STRING" id="1196353.SAMN05444921_113190"/>
<dbReference type="OrthoDB" id="3798591at2"/>
<evidence type="ECO:0000256" key="1">
    <source>
        <dbReference type="SAM" id="MobiDB-lite"/>
    </source>
</evidence>
<dbReference type="GeneID" id="96657323"/>
<dbReference type="RefSeq" id="WP_093656845.1">
    <property type="nucleotide sequence ID" value="NZ_FNHI01000013.1"/>
</dbReference>
<name>A0A1G9W8C6_9ACTN</name>
<evidence type="ECO:0008006" key="4">
    <source>
        <dbReference type="Google" id="ProtNLM"/>
    </source>
</evidence>